<comment type="function">
    <text evidence="7">This is one of the proteins that bind and probably mediate the attachment of the 5S RNA into the large ribosomal subunit, where it forms part of the central protuberance.</text>
</comment>
<dbReference type="HAMAP" id="MF_01337_B">
    <property type="entry name" value="Ribosomal_uL18_B"/>
    <property type="match status" value="1"/>
</dbReference>
<evidence type="ECO:0000313" key="8">
    <source>
        <dbReference type="EMBL" id="HGS05212.1"/>
    </source>
</evidence>
<dbReference type="CDD" id="cd00432">
    <property type="entry name" value="Ribosomal_L18_L5e"/>
    <property type="match status" value="1"/>
</dbReference>
<dbReference type="GO" id="GO:0003735">
    <property type="term" value="F:structural constituent of ribosome"/>
    <property type="evidence" value="ECO:0007669"/>
    <property type="project" value="InterPro"/>
</dbReference>
<proteinExistence type="inferred from homology"/>
<dbReference type="GO" id="GO:0008097">
    <property type="term" value="F:5S rRNA binding"/>
    <property type="evidence" value="ECO:0007669"/>
    <property type="project" value="TreeGrafter"/>
</dbReference>
<dbReference type="FunFam" id="3.30.420.100:FF:000001">
    <property type="entry name" value="50S ribosomal protein L18"/>
    <property type="match status" value="1"/>
</dbReference>
<dbReference type="Gene3D" id="3.30.420.100">
    <property type="match status" value="1"/>
</dbReference>
<accession>A0A7V4G890</accession>
<evidence type="ECO:0000256" key="6">
    <source>
        <dbReference type="ARBA" id="ARBA00035197"/>
    </source>
</evidence>
<dbReference type="InterPro" id="IPR005484">
    <property type="entry name" value="Ribosomal_uL18_bac/plant/anim"/>
</dbReference>
<keyword evidence="2 7" id="KW-0699">rRNA-binding</keyword>
<dbReference type="GO" id="GO:0006412">
    <property type="term" value="P:translation"/>
    <property type="evidence" value="ECO:0007669"/>
    <property type="project" value="UniProtKB-UniRule"/>
</dbReference>
<evidence type="ECO:0000256" key="7">
    <source>
        <dbReference type="HAMAP-Rule" id="MF_01337"/>
    </source>
</evidence>
<keyword evidence="3 7" id="KW-0694">RNA-binding</keyword>
<dbReference type="Pfam" id="PF00861">
    <property type="entry name" value="Ribosomal_L18p"/>
    <property type="match status" value="1"/>
</dbReference>
<dbReference type="InterPro" id="IPR004389">
    <property type="entry name" value="Ribosomal_uL18_bac-type"/>
</dbReference>
<dbReference type="NCBIfam" id="TIGR00060">
    <property type="entry name" value="L18_bact"/>
    <property type="match status" value="1"/>
</dbReference>
<keyword evidence="4 7" id="KW-0689">Ribosomal protein</keyword>
<gene>
    <name evidence="7" type="primary">rplR</name>
    <name evidence="8" type="ORF">ENT08_05660</name>
</gene>
<evidence type="ECO:0000256" key="2">
    <source>
        <dbReference type="ARBA" id="ARBA00022730"/>
    </source>
</evidence>
<keyword evidence="5 7" id="KW-0687">Ribonucleoprotein</keyword>
<dbReference type="InterPro" id="IPR057268">
    <property type="entry name" value="Ribosomal_L18"/>
</dbReference>
<dbReference type="SUPFAM" id="SSF53137">
    <property type="entry name" value="Translational machinery components"/>
    <property type="match status" value="1"/>
</dbReference>
<evidence type="ECO:0000256" key="3">
    <source>
        <dbReference type="ARBA" id="ARBA00022884"/>
    </source>
</evidence>
<organism evidence="8">
    <name type="scientific">Desulfobacca acetoxidans</name>
    <dbReference type="NCBI Taxonomy" id="60893"/>
    <lineage>
        <taxon>Bacteria</taxon>
        <taxon>Pseudomonadati</taxon>
        <taxon>Thermodesulfobacteriota</taxon>
        <taxon>Desulfobaccia</taxon>
        <taxon>Desulfobaccales</taxon>
        <taxon>Desulfobaccaceae</taxon>
        <taxon>Desulfobacca</taxon>
    </lineage>
</organism>
<dbReference type="AlphaFoldDB" id="A0A7V4G890"/>
<comment type="subunit">
    <text evidence="7">Part of the 50S ribosomal subunit; part of the 5S rRNA/L5/L18/L25 subcomplex. Contacts the 5S and 23S rRNAs.</text>
</comment>
<protein>
    <recommendedName>
        <fullName evidence="6 7">Large ribosomal subunit protein uL18</fullName>
    </recommendedName>
</protein>
<dbReference type="PANTHER" id="PTHR12899">
    <property type="entry name" value="39S RIBOSOMAL PROTEIN L18, MITOCHONDRIAL"/>
    <property type="match status" value="1"/>
</dbReference>
<reference evidence="8" key="1">
    <citation type="journal article" date="2020" name="mSystems">
        <title>Genome- and Community-Level Interaction Insights into Carbon Utilization and Element Cycling Functions of Hydrothermarchaeota in Hydrothermal Sediment.</title>
        <authorList>
            <person name="Zhou Z."/>
            <person name="Liu Y."/>
            <person name="Xu W."/>
            <person name="Pan J."/>
            <person name="Luo Z.H."/>
            <person name="Li M."/>
        </authorList>
    </citation>
    <scope>NUCLEOTIDE SEQUENCE [LARGE SCALE GENOMIC DNA]</scope>
    <source>
        <strain evidence="8">SpSt-548</strain>
    </source>
</reference>
<evidence type="ECO:0000256" key="4">
    <source>
        <dbReference type="ARBA" id="ARBA00022980"/>
    </source>
</evidence>
<comment type="similarity">
    <text evidence="1 7">Belongs to the universal ribosomal protein uL18 family.</text>
</comment>
<name>A0A7V4G890_9BACT</name>
<comment type="caution">
    <text evidence="8">The sequence shown here is derived from an EMBL/GenBank/DDBJ whole genome shotgun (WGS) entry which is preliminary data.</text>
</comment>
<evidence type="ECO:0000256" key="5">
    <source>
        <dbReference type="ARBA" id="ARBA00023274"/>
    </source>
</evidence>
<sequence>MSAINPRQAMRLKRKRRIRKKISGSAARPRLTVFRSAKHIYAQIIDDERGATLVAAGTLSPELKDKLSSLKKTEAAREVGKLLADKAKSRGITQVVFDRNGFLYHGRVKSLAESCREHGLVF</sequence>
<dbReference type="EMBL" id="DSXI01000332">
    <property type="protein sequence ID" value="HGS05212.1"/>
    <property type="molecule type" value="Genomic_DNA"/>
</dbReference>
<dbReference type="GO" id="GO:0022625">
    <property type="term" value="C:cytosolic large ribosomal subunit"/>
    <property type="evidence" value="ECO:0007669"/>
    <property type="project" value="TreeGrafter"/>
</dbReference>
<dbReference type="PANTHER" id="PTHR12899:SF3">
    <property type="entry name" value="LARGE RIBOSOMAL SUBUNIT PROTEIN UL18M"/>
    <property type="match status" value="1"/>
</dbReference>
<evidence type="ECO:0000256" key="1">
    <source>
        <dbReference type="ARBA" id="ARBA00007116"/>
    </source>
</evidence>